<dbReference type="GO" id="GO:0000045">
    <property type="term" value="P:autophagosome assembly"/>
    <property type="evidence" value="ECO:0000318"/>
    <property type="project" value="GO_Central"/>
</dbReference>
<keyword evidence="4 5" id="KW-0175">Coiled coil</keyword>
<feature type="region of interest" description="Disordered" evidence="6">
    <location>
        <begin position="78"/>
        <end position="113"/>
    </location>
</feature>
<feature type="region of interest" description="Disordered" evidence="6">
    <location>
        <begin position="701"/>
        <end position="724"/>
    </location>
</feature>
<dbReference type="Pfam" id="PF10377">
    <property type="entry name" value="ATG11"/>
    <property type="match status" value="1"/>
</dbReference>
<accession>A0A2K1IY47</accession>
<reference evidence="9 11" key="1">
    <citation type="journal article" date="2008" name="Science">
        <title>The Physcomitrella genome reveals evolutionary insights into the conquest of land by plants.</title>
        <authorList>
            <person name="Rensing S."/>
            <person name="Lang D."/>
            <person name="Zimmer A."/>
            <person name="Terry A."/>
            <person name="Salamov A."/>
            <person name="Shapiro H."/>
            <person name="Nishiyama T."/>
            <person name="Perroud P.-F."/>
            <person name="Lindquist E."/>
            <person name="Kamisugi Y."/>
            <person name="Tanahashi T."/>
            <person name="Sakakibara K."/>
            <person name="Fujita T."/>
            <person name="Oishi K."/>
            <person name="Shin-I T."/>
            <person name="Kuroki Y."/>
            <person name="Toyoda A."/>
            <person name="Suzuki Y."/>
            <person name="Hashimoto A."/>
            <person name="Yamaguchi K."/>
            <person name="Sugano A."/>
            <person name="Kohara Y."/>
            <person name="Fujiyama A."/>
            <person name="Anterola A."/>
            <person name="Aoki S."/>
            <person name="Ashton N."/>
            <person name="Barbazuk W.B."/>
            <person name="Barker E."/>
            <person name="Bennetzen J."/>
            <person name="Bezanilla M."/>
            <person name="Blankenship R."/>
            <person name="Cho S.H."/>
            <person name="Dutcher S."/>
            <person name="Estelle M."/>
            <person name="Fawcett J.A."/>
            <person name="Gundlach H."/>
            <person name="Hanada K."/>
            <person name="Heyl A."/>
            <person name="Hicks K.A."/>
            <person name="Hugh J."/>
            <person name="Lohr M."/>
            <person name="Mayer K."/>
            <person name="Melkozernov A."/>
            <person name="Murata T."/>
            <person name="Nelson D."/>
            <person name="Pils B."/>
            <person name="Prigge M."/>
            <person name="Reiss B."/>
            <person name="Renner T."/>
            <person name="Rombauts S."/>
            <person name="Rushton P."/>
            <person name="Sanderfoot A."/>
            <person name="Schween G."/>
            <person name="Shiu S.-H."/>
            <person name="Stueber K."/>
            <person name="Theodoulou F.L."/>
            <person name="Tu H."/>
            <person name="Van de Peer Y."/>
            <person name="Verrier P.J."/>
            <person name="Waters E."/>
            <person name="Wood A."/>
            <person name="Yang L."/>
            <person name="Cove D."/>
            <person name="Cuming A."/>
            <person name="Hasebe M."/>
            <person name="Lucas S."/>
            <person name="Mishler D.B."/>
            <person name="Reski R."/>
            <person name="Grigoriev I."/>
            <person name="Quatrano R.S."/>
            <person name="Boore J.L."/>
        </authorList>
    </citation>
    <scope>NUCLEOTIDE SEQUENCE [LARGE SCALE GENOMIC DNA]</scope>
    <source>
        <strain evidence="10 11">cv. Gransden 2004</strain>
    </source>
</reference>
<feature type="region of interest" description="Disordered" evidence="6">
    <location>
        <begin position="600"/>
        <end position="632"/>
    </location>
</feature>
<evidence type="ECO:0000313" key="10">
    <source>
        <dbReference type="EnsemblPlants" id="Pp3c19_12090V3.1"/>
    </source>
</evidence>
<evidence type="ECO:0000313" key="11">
    <source>
        <dbReference type="Proteomes" id="UP000006727"/>
    </source>
</evidence>
<dbReference type="Gene3D" id="3.10.20.90">
    <property type="entry name" value="Phosphatidylinositol 3-kinase Catalytic Subunit, Chain A, domain 1"/>
    <property type="match status" value="1"/>
</dbReference>
<dbReference type="Gramene" id="Pp3c19_12090V3.1">
    <property type="protein sequence ID" value="Pp3c19_12090V3.1"/>
    <property type="gene ID" value="Pp3c19_12090"/>
</dbReference>
<proteinExistence type="predicted"/>
<feature type="coiled-coil region" evidence="5">
    <location>
        <begin position="648"/>
        <end position="682"/>
    </location>
</feature>
<dbReference type="GO" id="GO:0034045">
    <property type="term" value="C:phagophore assembly site membrane"/>
    <property type="evidence" value="ECO:0000318"/>
    <property type="project" value="GO_Central"/>
</dbReference>
<dbReference type="GO" id="GO:0019901">
    <property type="term" value="F:protein kinase binding"/>
    <property type="evidence" value="ECO:0000318"/>
    <property type="project" value="GO_Central"/>
</dbReference>
<dbReference type="Pfam" id="PF04108">
    <property type="entry name" value="ATG17_like"/>
    <property type="match status" value="1"/>
</dbReference>
<evidence type="ECO:0000256" key="6">
    <source>
        <dbReference type="SAM" id="MobiDB-lite"/>
    </source>
</evidence>
<dbReference type="InterPro" id="IPR040040">
    <property type="entry name" value="ATG11"/>
</dbReference>
<feature type="region of interest" description="Disordered" evidence="6">
    <location>
        <begin position="737"/>
        <end position="774"/>
    </location>
</feature>
<organism evidence="9">
    <name type="scientific">Physcomitrium patens</name>
    <name type="common">Spreading-leaved earth moss</name>
    <name type="synonym">Physcomitrella patens</name>
    <dbReference type="NCBI Taxonomy" id="3218"/>
    <lineage>
        <taxon>Eukaryota</taxon>
        <taxon>Viridiplantae</taxon>
        <taxon>Streptophyta</taxon>
        <taxon>Embryophyta</taxon>
        <taxon>Bryophyta</taxon>
        <taxon>Bryophytina</taxon>
        <taxon>Bryopsida</taxon>
        <taxon>Funariidae</taxon>
        <taxon>Funariales</taxon>
        <taxon>Funariaceae</taxon>
        <taxon>Physcomitrium</taxon>
    </lineage>
</organism>
<keyword evidence="3" id="KW-0072">Autophagy</keyword>
<dbReference type="EMBL" id="ABEU02000019">
    <property type="protein sequence ID" value="PNR34210.1"/>
    <property type="molecule type" value="Genomic_DNA"/>
</dbReference>
<dbReference type="STRING" id="3218.A0A2K1IY47"/>
<dbReference type="GO" id="GO:0015031">
    <property type="term" value="P:protein transport"/>
    <property type="evidence" value="ECO:0007669"/>
    <property type="project" value="UniProtKB-KW"/>
</dbReference>
<evidence type="ECO:0000256" key="4">
    <source>
        <dbReference type="ARBA" id="ARBA00023054"/>
    </source>
</evidence>
<dbReference type="EnsemblPlants" id="Pp3c19_12090V3.1">
    <property type="protein sequence ID" value="Pp3c19_12090V3.1"/>
    <property type="gene ID" value="Pp3c19_12090"/>
</dbReference>
<dbReference type="GO" id="GO:0034727">
    <property type="term" value="P:piecemeal microautophagy of the nucleus"/>
    <property type="evidence" value="ECO:0000318"/>
    <property type="project" value="GO_Central"/>
</dbReference>
<reference evidence="10" key="3">
    <citation type="submission" date="2020-12" db="UniProtKB">
        <authorList>
            <consortium name="EnsemblPlants"/>
        </authorList>
    </citation>
    <scope>IDENTIFICATION</scope>
</reference>
<evidence type="ECO:0000256" key="5">
    <source>
        <dbReference type="SAM" id="Coils"/>
    </source>
</evidence>
<feature type="compositionally biased region" description="Low complexity" evidence="6">
    <location>
        <begin position="528"/>
        <end position="542"/>
    </location>
</feature>
<keyword evidence="11" id="KW-1185">Reference proteome</keyword>
<dbReference type="GO" id="GO:0000422">
    <property type="term" value="P:autophagy of mitochondrion"/>
    <property type="evidence" value="ECO:0000318"/>
    <property type="project" value="GO_Central"/>
</dbReference>
<feature type="coiled-coil region" evidence="5">
    <location>
        <begin position="847"/>
        <end position="916"/>
    </location>
</feature>
<evidence type="ECO:0000259" key="8">
    <source>
        <dbReference type="Pfam" id="PF10377"/>
    </source>
</evidence>
<gene>
    <name evidence="10" type="primary">LOC112295874</name>
    <name evidence="9" type="ORF">PHYPA_024027</name>
</gene>
<reference evidence="9 11" key="2">
    <citation type="journal article" date="2018" name="Plant J.">
        <title>The Physcomitrella patens chromosome-scale assembly reveals moss genome structure and evolution.</title>
        <authorList>
            <person name="Lang D."/>
            <person name="Ullrich K.K."/>
            <person name="Murat F."/>
            <person name="Fuchs J."/>
            <person name="Jenkins J."/>
            <person name="Haas F.B."/>
            <person name="Piednoel M."/>
            <person name="Gundlach H."/>
            <person name="Van Bel M."/>
            <person name="Meyberg R."/>
            <person name="Vives C."/>
            <person name="Morata J."/>
            <person name="Symeonidi A."/>
            <person name="Hiss M."/>
            <person name="Muchero W."/>
            <person name="Kamisugi Y."/>
            <person name="Saleh O."/>
            <person name="Blanc G."/>
            <person name="Decker E.L."/>
            <person name="van Gessel N."/>
            <person name="Grimwood J."/>
            <person name="Hayes R.D."/>
            <person name="Graham S.W."/>
            <person name="Gunter L.E."/>
            <person name="McDaniel S.F."/>
            <person name="Hoernstein S.N.W."/>
            <person name="Larsson A."/>
            <person name="Li F.W."/>
            <person name="Perroud P.F."/>
            <person name="Phillips J."/>
            <person name="Ranjan P."/>
            <person name="Rokshar D.S."/>
            <person name="Rothfels C.J."/>
            <person name="Schneider L."/>
            <person name="Shu S."/>
            <person name="Stevenson D.W."/>
            <person name="Thummler F."/>
            <person name="Tillich M."/>
            <person name="Villarreal Aguilar J.C."/>
            <person name="Widiez T."/>
            <person name="Wong G.K."/>
            <person name="Wymore A."/>
            <person name="Zhang Y."/>
            <person name="Zimmer A.D."/>
            <person name="Quatrano R.S."/>
            <person name="Mayer K.F.X."/>
            <person name="Goodstein D."/>
            <person name="Casacuberta J.M."/>
            <person name="Vandepoele K."/>
            <person name="Reski R."/>
            <person name="Cuming A.C."/>
            <person name="Tuskan G.A."/>
            <person name="Maumus F."/>
            <person name="Salse J."/>
            <person name="Schmutz J."/>
            <person name="Rensing S.A."/>
        </authorList>
    </citation>
    <scope>NUCLEOTIDE SEQUENCE [LARGE SCALE GENOMIC DNA]</scope>
    <source>
        <strain evidence="10 11">cv. Gransden 2004</strain>
    </source>
</reference>
<dbReference type="InterPro" id="IPR029071">
    <property type="entry name" value="Ubiquitin-like_domsf"/>
</dbReference>
<dbReference type="AlphaFoldDB" id="A0A2K1IY47"/>
<feature type="domain" description="Autophagy-related protein 11 C-terminal" evidence="8">
    <location>
        <begin position="1040"/>
        <end position="1173"/>
    </location>
</feature>
<dbReference type="GO" id="GO:1990316">
    <property type="term" value="C:Atg1/ULK1 kinase complex"/>
    <property type="evidence" value="ECO:0000318"/>
    <property type="project" value="GO_Central"/>
</dbReference>
<feature type="region of interest" description="Disordered" evidence="6">
    <location>
        <begin position="517"/>
        <end position="549"/>
    </location>
</feature>
<evidence type="ECO:0000313" key="9">
    <source>
        <dbReference type="EMBL" id="PNR34210.1"/>
    </source>
</evidence>
<evidence type="ECO:0000256" key="2">
    <source>
        <dbReference type="ARBA" id="ARBA00022927"/>
    </source>
</evidence>
<dbReference type="GO" id="GO:0061709">
    <property type="term" value="P:reticulophagy"/>
    <property type="evidence" value="ECO:0000318"/>
    <property type="project" value="GO_Central"/>
</dbReference>
<sequence length="1177" mass="130677">MLIHVAENGQSFDLDCQPTTNVGVIQNTLVSITGIPLHEQILFCGDTSLRADHALVAYKLPDDNRHVFLYNRSRLIADCPPPPPEDPEVPPRETPPPPSSLNEGHPLDDASDPALKALPSYERQFKYHFQKGHAIFCASQKKFDICRRLLREQQVQEMALETARGNIAYYYKVIDNQFGEFLRQYARQHKQHSDLLANFERDLERLRACKLHPSLRTETRKTLLNCVRESSLRERAEHCSFSHKQFGSKVAELKVVYLDLQRNVQYLFGSPSAVDVHDLERTIEEHIQFTDEQASIVQSLSKDVNTVKKLVDDCVCGQYSGNLRPHDAVSALGPMYDVHDKNHIPRLEACDMELENLLEYCKKSKNKMNLCVHTRLQNVAALQSNIRDMRNQLAVFKEALVRQSDHFAELKLLRRVGPSYKACLAEVVRRKASMKLYMGQAGQLAEKLARKREAEIARREEFLRVQSMYIHREVLQAMGLFEIPSQCIVNIAPFDTNLLDIDVNDIERYAPESLVGRLMKGPDQNPRGSSRSLSNSGFQSSGGSQGTMDALDEQNLDANEDDSGGDEIAGTSKLEVENAWLKSELASAVAMLCNLDPGSGLEEGAGDSQDPGKSAEMERGGRAQNAAQKTAEALHLKDEHAKHLKSMLAMLKVQCNSYEKRIRELEQRLAEQHIQLQKYRSMERHDRRSHVPEEFDQLQEIIEPEQGTSETSGITGDGTGRMQGGVVIPEPMDEGMTSNIQASSTTSINARTDADGGQRRSTREGGDEVMSDVSGGISVMDAGAVDSRKESSAGGVNGNEGLLEVPNDVNAEKEQRDDDVELNGNLVGAGADEIALKEPVVGGNASLRETEQEVSALQTDLLEKNEQLMATDDRLKAAMEEVARLTSELDGNAELLNECQMNCAHLENRLHEAREEARTNLCAADRRAAEYSALRASSVRLRGLMERLRSCITAPVGNPSSFAESLRSLAVSLSSSVNVNDGSEDSEFRNAIRVLADRVGNLAQQRAELLERCNIAETNQAHLKRDLENQAELLKSLYSKRKFDKQASKEKICFARFEIHGLAVFLRNANGHFEAINHNCPHYYLSGESIALFQEQGLPSGSPYIVGQIVHIDRKIVIPAPPPPPPPNGTLDGNLQGNELGAGTMLVPARARASHNPYGLPVGTEYYVVTVAMVPDF</sequence>
<dbReference type="SUPFAM" id="SSF54236">
    <property type="entry name" value="Ubiquitin-like"/>
    <property type="match status" value="1"/>
</dbReference>
<evidence type="ECO:0000256" key="1">
    <source>
        <dbReference type="ARBA" id="ARBA00022448"/>
    </source>
</evidence>
<dbReference type="InterPro" id="IPR045326">
    <property type="entry name" value="ATG17-like_dom"/>
</dbReference>
<evidence type="ECO:0000256" key="3">
    <source>
        <dbReference type="ARBA" id="ARBA00023006"/>
    </source>
</evidence>
<feature type="compositionally biased region" description="Basic and acidic residues" evidence="6">
    <location>
        <begin position="752"/>
        <end position="766"/>
    </location>
</feature>
<keyword evidence="1" id="KW-0813">Transport</keyword>
<dbReference type="FunCoup" id="A0A2K1IY47">
    <property type="interactions" value="677"/>
</dbReference>
<evidence type="ECO:0000259" key="7">
    <source>
        <dbReference type="Pfam" id="PF04108"/>
    </source>
</evidence>
<dbReference type="GO" id="GO:0060090">
    <property type="term" value="F:molecular adaptor activity"/>
    <property type="evidence" value="ECO:0000318"/>
    <property type="project" value="GO_Central"/>
</dbReference>
<dbReference type="PANTHER" id="PTHR13222">
    <property type="entry name" value="RB1-INDUCIBLE COILED-COIL"/>
    <property type="match status" value="1"/>
</dbReference>
<keyword evidence="2" id="KW-0653">Protein transport</keyword>
<feature type="compositionally biased region" description="Polar residues" evidence="6">
    <location>
        <begin position="737"/>
        <end position="750"/>
    </location>
</feature>
<dbReference type="CDD" id="cd17039">
    <property type="entry name" value="Ubl_ubiquitin_like"/>
    <property type="match status" value="1"/>
</dbReference>
<dbReference type="Proteomes" id="UP000006727">
    <property type="component" value="Chromosome 19"/>
</dbReference>
<dbReference type="InterPro" id="IPR019460">
    <property type="entry name" value="Atg11_C"/>
</dbReference>
<name>A0A2K1IY47_PHYPA</name>
<dbReference type="PANTHER" id="PTHR13222:SF1">
    <property type="entry name" value="RB1-INDUCIBLE COILED-COIL PROTEIN 1"/>
    <property type="match status" value="1"/>
</dbReference>
<dbReference type="GO" id="GO:0034517">
    <property type="term" value="P:ribophagy"/>
    <property type="evidence" value="ECO:0000318"/>
    <property type="project" value="GO_Central"/>
</dbReference>
<dbReference type="PaxDb" id="3218-PP1S301_15V6.1"/>
<dbReference type="GO" id="GO:0000425">
    <property type="term" value="P:pexophagy"/>
    <property type="evidence" value="ECO:0000318"/>
    <property type="project" value="GO_Central"/>
</dbReference>
<protein>
    <submittedName>
        <fullName evidence="9 10">Uncharacterized protein</fullName>
    </submittedName>
</protein>
<feature type="domain" description="Autophagy protein ATG17-like" evidence="7">
    <location>
        <begin position="138"/>
        <end position="469"/>
    </location>
</feature>